<dbReference type="EMBL" id="LODU01000072">
    <property type="protein sequence ID" value="POH26221.1"/>
    <property type="molecule type" value="Genomic_DNA"/>
</dbReference>
<sequence length="112" mass="12280">MPISPLVGEMPGRAEGGEPRAHHSNVPFPITRTICSHTFVNVAQHVVIPETQDSPASGLQSERTLPIVVGITRFRMLRTIDFDDQSMCGASEIDDITRDRNLSAKAEAHQSM</sequence>
<dbReference type="Proteomes" id="UP000237511">
    <property type="component" value="Unassembled WGS sequence"/>
</dbReference>
<organism evidence="2 3">
    <name type="scientific">Sinorhizobium americanum</name>
    <dbReference type="NCBI Taxonomy" id="194963"/>
    <lineage>
        <taxon>Bacteria</taxon>
        <taxon>Pseudomonadati</taxon>
        <taxon>Pseudomonadota</taxon>
        <taxon>Alphaproteobacteria</taxon>
        <taxon>Hyphomicrobiales</taxon>
        <taxon>Rhizobiaceae</taxon>
        <taxon>Sinorhizobium/Ensifer group</taxon>
        <taxon>Sinorhizobium</taxon>
    </lineage>
</organism>
<reference evidence="2 3" key="1">
    <citation type="journal article" date="2014" name="Syst. Appl. Microbiol.">
        <title>Microsymbionts of Phaseolus vulgaris in acid and alkaline soils of Mexico.</title>
        <authorList>
            <person name="Verastegui-Valdes M.M."/>
            <person name="Zhang Y.J."/>
            <person name="Rivera-Orduna F.N."/>
            <person name="Cheng H.P."/>
            <person name="Sui X.H."/>
            <person name="Wang E.T."/>
        </authorList>
    </citation>
    <scope>NUCLEOTIDE SEQUENCE [LARGE SCALE GENOMIC DNA]</scope>
    <source>
        <strain evidence="2 3">FG01</strain>
    </source>
</reference>
<evidence type="ECO:0000313" key="3">
    <source>
        <dbReference type="Proteomes" id="UP000237511"/>
    </source>
</evidence>
<dbReference type="AlphaFoldDB" id="A0A2S3YHK4"/>
<feature type="region of interest" description="Disordered" evidence="1">
    <location>
        <begin position="1"/>
        <end position="25"/>
    </location>
</feature>
<protein>
    <submittedName>
        <fullName evidence="2">Uncharacterized protein</fullName>
    </submittedName>
</protein>
<evidence type="ECO:0000256" key="1">
    <source>
        <dbReference type="SAM" id="MobiDB-lite"/>
    </source>
</evidence>
<proteinExistence type="predicted"/>
<comment type="caution">
    <text evidence="2">The sequence shown here is derived from an EMBL/GenBank/DDBJ whole genome shotgun (WGS) entry which is preliminary data.</text>
</comment>
<gene>
    <name evidence="2" type="ORF">ATY31_24620</name>
</gene>
<name>A0A2S3YHK4_9HYPH</name>
<accession>A0A2S3YHK4</accession>
<evidence type="ECO:0000313" key="2">
    <source>
        <dbReference type="EMBL" id="POH26221.1"/>
    </source>
</evidence>